<dbReference type="EMBL" id="NHYE01000772">
    <property type="protein sequence ID" value="PPR03127.1"/>
    <property type="molecule type" value="Genomic_DNA"/>
</dbReference>
<name>A0A409YJD5_9AGAR</name>
<protein>
    <recommendedName>
        <fullName evidence="1">F-box domain-containing protein</fullName>
    </recommendedName>
</protein>
<dbReference type="InterPro" id="IPR001810">
    <property type="entry name" value="F-box_dom"/>
</dbReference>
<dbReference type="InParanoid" id="A0A409YJD5"/>
<gene>
    <name evidence="2" type="ORF">CVT26_004661</name>
</gene>
<accession>A0A409YJD5</accession>
<dbReference type="AlphaFoldDB" id="A0A409YJD5"/>
<proteinExistence type="predicted"/>
<reference evidence="2 3" key="1">
    <citation type="journal article" date="2018" name="Evol. Lett.">
        <title>Horizontal gene cluster transfer increased hallucinogenic mushroom diversity.</title>
        <authorList>
            <person name="Reynolds H.T."/>
            <person name="Vijayakumar V."/>
            <person name="Gluck-Thaler E."/>
            <person name="Korotkin H.B."/>
            <person name="Matheny P.B."/>
            <person name="Slot J.C."/>
        </authorList>
    </citation>
    <scope>NUCLEOTIDE SEQUENCE [LARGE SCALE GENOMIC DNA]</scope>
    <source>
        <strain evidence="2 3">SRW20</strain>
    </source>
</reference>
<dbReference type="OrthoDB" id="3041043at2759"/>
<comment type="caution">
    <text evidence="2">The sequence shown here is derived from an EMBL/GenBank/DDBJ whole genome shotgun (WGS) entry which is preliminary data.</text>
</comment>
<evidence type="ECO:0000313" key="3">
    <source>
        <dbReference type="Proteomes" id="UP000284706"/>
    </source>
</evidence>
<sequence>MPLSAVEILLLRLPEPVVFRIFHACDLLSLLAISRTSKMLRGLYAVYRQAVWDPDDHYKRWFHDVDYFKSLLRKCGAVVSGSFALQFFGRFFYPSSDMDIFLRVAGADDLCYWLCDEGYSYEDSSSDYGGLDGSSSLHFSKAVLNKSSFHDPLLGVYAFQKSRKHHNGREEVLRVQIVVVDTEPIHHVLFDFHSIAAVINFLTADEGFSVFPWSTFVERISYVCKIRRESADRVLAWTKKYEDRGFSVRGTDFSPGPTLVRGCRFVGDRHTWRMSFKEPVVPQEGYYGPQDTRVRFEVLLAEIGEMEEGSCVRIAEPYIWRSVASPPLFVNAYLT</sequence>
<evidence type="ECO:0000313" key="2">
    <source>
        <dbReference type="EMBL" id="PPR03127.1"/>
    </source>
</evidence>
<dbReference type="PROSITE" id="PS50181">
    <property type="entry name" value="FBOX"/>
    <property type="match status" value="1"/>
</dbReference>
<keyword evidence="3" id="KW-1185">Reference proteome</keyword>
<organism evidence="2 3">
    <name type="scientific">Gymnopilus dilepis</name>
    <dbReference type="NCBI Taxonomy" id="231916"/>
    <lineage>
        <taxon>Eukaryota</taxon>
        <taxon>Fungi</taxon>
        <taxon>Dikarya</taxon>
        <taxon>Basidiomycota</taxon>
        <taxon>Agaricomycotina</taxon>
        <taxon>Agaricomycetes</taxon>
        <taxon>Agaricomycetidae</taxon>
        <taxon>Agaricales</taxon>
        <taxon>Agaricineae</taxon>
        <taxon>Hymenogastraceae</taxon>
        <taxon>Gymnopilus</taxon>
    </lineage>
</organism>
<evidence type="ECO:0000259" key="1">
    <source>
        <dbReference type="PROSITE" id="PS50181"/>
    </source>
</evidence>
<feature type="domain" description="F-box" evidence="1">
    <location>
        <begin position="7"/>
        <end position="55"/>
    </location>
</feature>
<dbReference type="Proteomes" id="UP000284706">
    <property type="component" value="Unassembled WGS sequence"/>
</dbReference>